<dbReference type="STRING" id="2880.D7FZM6"/>
<evidence type="ECO:0000256" key="3">
    <source>
        <dbReference type="ARBA" id="ARBA00022989"/>
    </source>
</evidence>
<keyword evidence="9" id="KW-1185">Reference proteome</keyword>
<evidence type="ECO:0000256" key="5">
    <source>
        <dbReference type="SAM" id="MobiDB-lite"/>
    </source>
</evidence>
<feature type="transmembrane region" description="Helical" evidence="6">
    <location>
        <begin position="288"/>
        <end position="310"/>
    </location>
</feature>
<evidence type="ECO:0000256" key="4">
    <source>
        <dbReference type="ARBA" id="ARBA00023136"/>
    </source>
</evidence>
<feature type="transmembrane region" description="Helical" evidence="6">
    <location>
        <begin position="532"/>
        <end position="553"/>
    </location>
</feature>
<name>D7FZM6_ECTSI</name>
<feature type="region of interest" description="Disordered" evidence="5">
    <location>
        <begin position="1"/>
        <end position="65"/>
    </location>
</feature>
<dbReference type="EMBL" id="FN649760">
    <property type="protein sequence ID" value="CBJ32833.1"/>
    <property type="molecule type" value="Genomic_DNA"/>
</dbReference>
<evidence type="ECO:0000256" key="1">
    <source>
        <dbReference type="ARBA" id="ARBA00004141"/>
    </source>
</evidence>
<dbReference type="Proteomes" id="UP000002630">
    <property type="component" value="Unassembled WGS sequence"/>
</dbReference>
<dbReference type="InterPro" id="IPR013057">
    <property type="entry name" value="AA_transpt_TM"/>
</dbReference>
<dbReference type="InParanoid" id="D7FZM6"/>
<dbReference type="GO" id="GO:0016020">
    <property type="term" value="C:membrane"/>
    <property type="evidence" value="ECO:0007669"/>
    <property type="project" value="UniProtKB-SubCell"/>
</dbReference>
<accession>D7FZM6</accession>
<reference evidence="8 9" key="1">
    <citation type="journal article" date="2010" name="Nature">
        <title>The Ectocarpus genome and the independent evolution of multicellularity in brown algae.</title>
        <authorList>
            <person name="Cock J.M."/>
            <person name="Sterck L."/>
            <person name="Rouze P."/>
            <person name="Scornet D."/>
            <person name="Allen A.E."/>
            <person name="Amoutzias G."/>
            <person name="Anthouard V."/>
            <person name="Artiguenave F."/>
            <person name="Aury J.M."/>
            <person name="Badger J.H."/>
            <person name="Beszteri B."/>
            <person name="Billiau K."/>
            <person name="Bonnet E."/>
            <person name="Bothwell J.H."/>
            <person name="Bowler C."/>
            <person name="Boyen C."/>
            <person name="Brownlee C."/>
            <person name="Carrano C.J."/>
            <person name="Charrier B."/>
            <person name="Cho G.Y."/>
            <person name="Coelho S.M."/>
            <person name="Collen J."/>
            <person name="Corre E."/>
            <person name="Da Silva C."/>
            <person name="Delage L."/>
            <person name="Delaroque N."/>
            <person name="Dittami S.M."/>
            <person name="Doulbeau S."/>
            <person name="Elias M."/>
            <person name="Farnham G."/>
            <person name="Gachon C.M."/>
            <person name="Gschloessl B."/>
            <person name="Heesch S."/>
            <person name="Jabbari K."/>
            <person name="Jubin C."/>
            <person name="Kawai H."/>
            <person name="Kimura K."/>
            <person name="Kloareg B."/>
            <person name="Kupper F.C."/>
            <person name="Lang D."/>
            <person name="Le Bail A."/>
            <person name="Leblanc C."/>
            <person name="Lerouge P."/>
            <person name="Lohr M."/>
            <person name="Lopez P.J."/>
            <person name="Martens C."/>
            <person name="Maumus F."/>
            <person name="Michel G."/>
            <person name="Miranda-Saavedra D."/>
            <person name="Morales J."/>
            <person name="Moreau H."/>
            <person name="Motomura T."/>
            <person name="Nagasato C."/>
            <person name="Napoli C.A."/>
            <person name="Nelson D.R."/>
            <person name="Nyvall-Collen P."/>
            <person name="Peters A.F."/>
            <person name="Pommier C."/>
            <person name="Potin P."/>
            <person name="Poulain J."/>
            <person name="Quesneville H."/>
            <person name="Read B."/>
            <person name="Rensing S.A."/>
            <person name="Ritter A."/>
            <person name="Rousvoal S."/>
            <person name="Samanta M."/>
            <person name="Samson G."/>
            <person name="Schroeder D.C."/>
            <person name="Segurens B."/>
            <person name="Strittmatter M."/>
            <person name="Tonon T."/>
            <person name="Tregear J.W."/>
            <person name="Valentin K."/>
            <person name="von Dassow P."/>
            <person name="Yamagishi T."/>
            <person name="Van de Peer Y."/>
            <person name="Wincker P."/>
        </authorList>
    </citation>
    <scope>NUCLEOTIDE SEQUENCE [LARGE SCALE GENOMIC DNA]</scope>
    <source>
        <strain evidence="9">Ec32 / CCAP1310/4</strain>
    </source>
</reference>
<feature type="transmembrane region" description="Helical" evidence="6">
    <location>
        <begin position="362"/>
        <end position="384"/>
    </location>
</feature>
<gene>
    <name evidence="8" type="ORF">Esi_0379_0011</name>
</gene>
<feature type="transmembrane region" description="Helical" evidence="6">
    <location>
        <begin position="435"/>
        <end position="458"/>
    </location>
</feature>
<evidence type="ECO:0000313" key="8">
    <source>
        <dbReference type="EMBL" id="CBJ32833.1"/>
    </source>
</evidence>
<dbReference type="AlphaFoldDB" id="D7FZM6"/>
<feature type="transmembrane region" description="Helical" evidence="6">
    <location>
        <begin position="478"/>
        <end position="500"/>
    </location>
</feature>
<feature type="transmembrane region" description="Helical" evidence="6">
    <location>
        <begin position="594"/>
        <end position="613"/>
    </location>
</feature>
<keyword evidence="4 6" id="KW-0472">Membrane</keyword>
<proteinExistence type="predicted"/>
<comment type="subcellular location">
    <subcellularLocation>
        <location evidence="1">Membrane</location>
        <topology evidence="1">Multi-pass membrane protein</topology>
    </subcellularLocation>
</comment>
<evidence type="ECO:0000256" key="2">
    <source>
        <dbReference type="ARBA" id="ARBA00022692"/>
    </source>
</evidence>
<organism evidence="8 9">
    <name type="scientific">Ectocarpus siliculosus</name>
    <name type="common">Brown alga</name>
    <name type="synonym">Conferva siliculosa</name>
    <dbReference type="NCBI Taxonomy" id="2880"/>
    <lineage>
        <taxon>Eukaryota</taxon>
        <taxon>Sar</taxon>
        <taxon>Stramenopiles</taxon>
        <taxon>Ochrophyta</taxon>
        <taxon>PX clade</taxon>
        <taxon>Phaeophyceae</taxon>
        <taxon>Ectocarpales</taxon>
        <taxon>Ectocarpaceae</taxon>
        <taxon>Ectocarpus</taxon>
    </lineage>
</organism>
<evidence type="ECO:0000313" key="9">
    <source>
        <dbReference type="Proteomes" id="UP000002630"/>
    </source>
</evidence>
<dbReference type="Pfam" id="PF01490">
    <property type="entry name" value="Aa_trans"/>
    <property type="match status" value="1"/>
</dbReference>
<dbReference type="eggNOG" id="KOG1304">
    <property type="taxonomic scope" value="Eukaryota"/>
</dbReference>
<feature type="transmembrane region" description="Helical" evidence="6">
    <location>
        <begin position="239"/>
        <end position="261"/>
    </location>
</feature>
<evidence type="ECO:0000259" key="7">
    <source>
        <dbReference type="Pfam" id="PF01490"/>
    </source>
</evidence>
<feature type="domain" description="Amino acid transporter transmembrane" evidence="7">
    <location>
        <begin position="209"/>
        <end position="612"/>
    </location>
</feature>
<feature type="transmembrane region" description="Helical" evidence="6">
    <location>
        <begin position="404"/>
        <end position="423"/>
    </location>
</feature>
<feature type="transmembrane region" description="Helical" evidence="6">
    <location>
        <begin position="559"/>
        <end position="582"/>
    </location>
</feature>
<feature type="transmembrane region" description="Helical" evidence="6">
    <location>
        <begin position="330"/>
        <end position="350"/>
    </location>
</feature>
<dbReference type="OrthoDB" id="1684102at2759"/>
<dbReference type="PANTHER" id="PTHR22950">
    <property type="entry name" value="AMINO ACID TRANSPORTER"/>
    <property type="match status" value="1"/>
</dbReference>
<protein>
    <recommendedName>
        <fullName evidence="7">Amino acid transporter transmembrane domain-containing protein</fullName>
    </recommendedName>
</protein>
<keyword evidence="2 6" id="KW-0812">Transmembrane</keyword>
<evidence type="ECO:0000256" key="6">
    <source>
        <dbReference type="SAM" id="Phobius"/>
    </source>
</evidence>
<sequence length="614" mass="66339">MDDDEGSQPSCTAKEDGDGPEEGQLGLPRSQTRLLLEEDRPITSGSEHGPRQEEQQASADVIRISRSPSLPLMRRRTASVSRRRLHSFVASLVSDVEEYAGRGGYELSPDDREDDGLGCGTIFSDESEVDASEMEAPLLEDATGGDWSCGGGADEEEEGVGMSTALLTEATPGDNGVLRARGRQNQPPGPQEFILRRAHSSSAAHYGGNSVARTVVTYLKGMVGSYVLYLPRMFAQGGMVFSAGAIILLSVASTYNMLLLLRCRERLVRRGIPTVSYGEVALAAVGRVGYVAVDVSLFLSQLGYCVVYLIFVQQNIGPSLREAFPSQPAWLTGTMALMIIQACIQIPLSWVRQLKYLGAGMLIANICVFGGLLLILFQVVDQLIDTFPPENAGGIVLINTSECLILLGSVVGCFEGIGLVLPIEDAMDLKVRHRLPAALCWTMVGISTFFVIFGAAGYLTYEQEVANFITMDLPQDTVAATIVRVMYSVGLILTSPLQLFPAIKVLERIFWPVAPGGSKKDMPDRTRKWLKNLLRSVVVVFTVLVALVAGSRFDSFTGIVGGLCSVPLALVYPMLFHMSLFGELDSPRKQAMHWVLLVGGVLSGVASTVVAMML</sequence>
<keyword evidence="3 6" id="KW-1133">Transmembrane helix</keyword>
<dbReference type="PANTHER" id="PTHR22950:SF666">
    <property type="entry name" value="VACUOLAR AMINO ACID TRANSPORTER 4"/>
    <property type="match status" value="1"/>
</dbReference>
<dbReference type="GO" id="GO:0015179">
    <property type="term" value="F:L-amino acid transmembrane transporter activity"/>
    <property type="evidence" value="ECO:0007669"/>
    <property type="project" value="TreeGrafter"/>
</dbReference>